<evidence type="ECO:0000259" key="3">
    <source>
        <dbReference type="Pfam" id="PF18021"/>
    </source>
</evidence>
<dbReference type="OrthoDB" id="2131701at2759"/>
<dbReference type="Pfam" id="PF14200">
    <property type="entry name" value="RicinB_lectin_2"/>
    <property type="match status" value="1"/>
</dbReference>
<evidence type="ECO:0000313" key="5">
    <source>
        <dbReference type="Proteomes" id="UP000054248"/>
    </source>
</evidence>
<protein>
    <submittedName>
        <fullName evidence="4">Carbohydrate-binding module family 13 protein</fullName>
    </submittedName>
</protein>
<dbReference type="InterPro" id="IPR000772">
    <property type="entry name" value="Ricin_B_lectin"/>
</dbReference>
<dbReference type="EMBL" id="KN823094">
    <property type="protein sequence ID" value="KIO23021.1"/>
    <property type="molecule type" value="Genomic_DNA"/>
</dbReference>
<sequence>MAAATTNMQSNKTDESETNALPAYSNADTSQGISEGLYVLVNKKARTLLDLSGGNTGSPATCEGYQRNVNEKIDHQLWVISQVERDGNYRIMSYRAGTFLDLEAGKSEKKSRVMVYNRVEKGDGRLHQEWIISPEVYGYHTIQCAKTKTFLEILDDKPENATHVVCSPEANDKDHQFWELERVSRTVQEVKAMIQSWKPDLLNRLVQPYGDNVQYFVLPNKLRDTIWDGTKLLRQPVRTGTFDYDDFVIKVKDAINTWARDRLRKDGYSVLFGIIYGQDRRGSKAYNWYLSRDMGSLVFLDAQTNREYTTTSLDNLGFEPTFALF</sequence>
<dbReference type="Pfam" id="PF18021">
    <property type="entry name" value="Agglutinin_C"/>
    <property type="match status" value="1"/>
</dbReference>
<feature type="domain" description="Ricin B lectin" evidence="2">
    <location>
        <begin position="34"/>
        <end position="115"/>
    </location>
</feature>
<proteinExistence type="predicted"/>
<dbReference type="Proteomes" id="UP000054248">
    <property type="component" value="Unassembled WGS sequence"/>
</dbReference>
<reference evidence="5" key="2">
    <citation type="submission" date="2015-01" db="EMBL/GenBank/DDBJ databases">
        <title>Evolutionary Origins and Diversification of the Mycorrhizal Mutualists.</title>
        <authorList>
            <consortium name="DOE Joint Genome Institute"/>
            <consortium name="Mycorrhizal Genomics Consortium"/>
            <person name="Kohler A."/>
            <person name="Kuo A."/>
            <person name="Nagy L.G."/>
            <person name="Floudas D."/>
            <person name="Copeland A."/>
            <person name="Barry K.W."/>
            <person name="Cichocki N."/>
            <person name="Veneault-Fourrey C."/>
            <person name="LaButti K."/>
            <person name="Lindquist E.A."/>
            <person name="Lipzen A."/>
            <person name="Lundell T."/>
            <person name="Morin E."/>
            <person name="Murat C."/>
            <person name="Riley R."/>
            <person name="Ohm R."/>
            <person name="Sun H."/>
            <person name="Tunlid A."/>
            <person name="Henrissat B."/>
            <person name="Grigoriev I.V."/>
            <person name="Hibbett D.S."/>
            <person name="Martin F."/>
        </authorList>
    </citation>
    <scope>NUCLEOTIDE SEQUENCE [LARGE SCALE GENOMIC DNA]</scope>
    <source>
        <strain evidence="5">MUT 4182</strain>
    </source>
</reference>
<name>A0A0C3QCD3_9AGAM</name>
<evidence type="ECO:0000313" key="4">
    <source>
        <dbReference type="EMBL" id="KIO23021.1"/>
    </source>
</evidence>
<gene>
    <name evidence="4" type="ORF">M407DRAFT_27443</name>
</gene>
<evidence type="ECO:0000256" key="1">
    <source>
        <dbReference type="SAM" id="MobiDB-lite"/>
    </source>
</evidence>
<accession>A0A0C3QCD3</accession>
<dbReference type="PROSITE" id="PS50231">
    <property type="entry name" value="RICIN_B_LECTIN"/>
    <property type="match status" value="1"/>
</dbReference>
<dbReference type="AlphaFoldDB" id="A0A0C3QCD3"/>
<dbReference type="Gene3D" id="2.80.10.50">
    <property type="match status" value="1"/>
</dbReference>
<dbReference type="SUPFAM" id="SSF54001">
    <property type="entry name" value="Cysteine proteinases"/>
    <property type="match status" value="1"/>
</dbReference>
<dbReference type="InterPro" id="IPR038765">
    <property type="entry name" value="Papain-like_cys_pep_sf"/>
</dbReference>
<feature type="domain" description="Agglutinin C-terminal" evidence="3">
    <location>
        <begin position="215"/>
        <end position="307"/>
    </location>
</feature>
<organism evidence="4 5">
    <name type="scientific">Tulasnella calospora MUT 4182</name>
    <dbReference type="NCBI Taxonomy" id="1051891"/>
    <lineage>
        <taxon>Eukaryota</taxon>
        <taxon>Fungi</taxon>
        <taxon>Dikarya</taxon>
        <taxon>Basidiomycota</taxon>
        <taxon>Agaricomycotina</taxon>
        <taxon>Agaricomycetes</taxon>
        <taxon>Cantharellales</taxon>
        <taxon>Tulasnellaceae</taxon>
        <taxon>Tulasnella</taxon>
    </lineage>
</organism>
<dbReference type="InterPro" id="IPR035992">
    <property type="entry name" value="Ricin_B-like_lectins"/>
</dbReference>
<keyword evidence="5" id="KW-1185">Reference proteome</keyword>
<evidence type="ECO:0000259" key="2">
    <source>
        <dbReference type="Pfam" id="PF14200"/>
    </source>
</evidence>
<feature type="compositionally biased region" description="Polar residues" evidence="1">
    <location>
        <begin position="1"/>
        <end position="11"/>
    </location>
</feature>
<dbReference type="STRING" id="1051891.A0A0C3QCD3"/>
<reference evidence="4 5" key="1">
    <citation type="submission" date="2014-04" db="EMBL/GenBank/DDBJ databases">
        <authorList>
            <consortium name="DOE Joint Genome Institute"/>
            <person name="Kuo A."/>
            <person name="Girlanda M."/>
            <person name="Perotto S."/>
            <person name="Kohler A."/>
            <person name="Nagy L.G."/>
            <person name="Floudas D."/>
            <person name="Copeland A."/>
            <person name="Barry K.W."/>
            <person name="Cichocki N."/>
            <person name="Veneault-Fourrey C."/>
            <person name="LaButti K."/>
            <person name="Lindquist E.A."/>
            <person name="Lipzen A."/>
            <person name="Lundell T."/>
            <person name="Morin E."/>
            <person name="Murat C."/>
            <person name="Sun H."/>
            <person name="Tunlid A."/>
            <person name="Henrissat B."/>
            <person name="Grigoriev I.V."/>
            <person name="Hibbett D.S."/>
            <person name="Martin F."/>
            <person name="Nordberg H.P."/>
            <person name="Cantor M.N."/>
            <person name="Hua S.X."/>
        </authorList>
    </citation>
    <scope>NUCLEOTIDE SEQUENCE [LARGE SCALE GENOMIC DNA]</scope>
    <source>
        <strain evidence="4 5">MUT 4182</strain>
    </source>
</reference>
<feature type="region of interest" description="Disordered" evidence="1">
    <location>
        <begin position="1"/>
        <end position="27"/>
    </location>
</feature>
<dbReference type="Gene3D" id="3.30.460.70">
    <property type="match status" value="1"/>
</dbReference>
<dbReference type="SUPFAM" id="SSF50370">
    <property type="entry name" value="Ricin B-like lectins"/>
    <property type="match status" value="1"/>
</dbReference>
<dbReference type="InterPro" id="IPR040600">
    <property type="entry name" value="Agglutinin_C"/>
</dbReference>
<dbReference type="HOGENOM" id="CLU_043578_0_0_1"/>